<sequence length="333" mass="38013">MAYKVSLAAFDQYLQELKKEYLIFAPVMLAGKGTYTDTDSIRYQEISRLSEVCFERKASFSAKEVVLPITQTLFYFTEDHWNEPQISDKKILLFVRSCDIHAMKRLDAMYLQNGPADPYYRALREKIHFCLMECPEQGFDNCFCVSMGTNTAAGYDLFVRPAGDTVYVGVKNPALNGFAGAETLELEPDFVTENKKAVKLPAALDQQIFSSPVWQEYSSRCIGCGRCNFVCPTCSCFSMQDIFYKENRNAGERRRVWASCMVDGYTDMAGGHGFRKTQGDRMRFRVLHKVYDYQKRFGQPMCVGCGRCDDACPEYISFAHCLNKLSKLEEVPE</sequence>
<dbReference type="PROSITE" id="PS00198">
    <property type="entry name" value="4FE4S_FER_1"/>
    <property type="match status" value="2"/>
</dbReference>
<evidence type="ECO:0000259" key="4">
    <source>
        <dbReference type="PROSITE" id="PS51379"/>
    </source>
</evidence>
<dbReference type="InterPro" id="IPR014259">
    <property type="entry name" value="Sulphite_reductase_A"/>
</dbReference>
<dbReference type="SUPFAM" id="SSF46548">
    <property type="entry name" value="alpha-helical ferredoxin"/>
    <property type="match status" value="1"/>
</dbReference>
<dbReference type="PANTHER" id="PTHR40447">
    <property type="entry name" value="ANAEROBIC SULFITE REDUCTASE SUBUNIT A"/>
    <property type="match status" value="1"/>
</dbReference>
<dbReference type="PANTHER" id="PTHR40447:SF1">
    <property type="entry name" value="ANAEROBIC SULFITE REDUCTASE SUBUNIT A"/>
    <property type="match status" value="1"/>
</dbReference>
<evidence type="ECO:0000256" key="2">
    <source>
        <dbReference type="ARBA" id="ARBA00023004"/>
    </source>
</evidence>
<dbReference type="RefSeq" id="WP_091751216.1">
    <property type="nucleotide sequence ID" value="NZ_FODY01000031.1"/>
</dbReference>
<organism evidence="5 6">
    <name type="scientific">Propionispora vibrioides</name>
    <dbReference type="NCBI Taxonomy" id="112903"/>
    <lineage>
        <taxon>Bacteria</taxon>
        <taxon>Bacillati</taxon>
        <taxon>Bacillota</taxon>
        <taxon>Negativicutes</taxon>
        <taxon>Selenomonadales</taxon>
        <taxon>Sporomusaceae</taxon>
        <taxon>Propionispora</taxon>
    </lineage>
</organism>
<name>A0A1H8XV09_9FIRM</name>
<feature type="domain" description="4Fe-4S ferredoxin-type" evidence="4">
    <location>
        <begin position="293"/>
        <end position="321"/>
    </location>
</feature>
<evidence type="ECO:0000313" key="5">
    <source>
        <dbReference type="EMBL" id="SEP43880.1"/>
    </source>
</evidence>
<keyword evidence="3" id="KW-0411">Iron-sulfur</keyword>
<evidence type="ECO:0000256" key="1">
    <source>
        <dbReference type="ARBA" id="ARBA00022723"/>
    </source>
</evidence>
<gene>
    <name evidence="5" type="ORF">SAMN04490178_1318</name>
</gene>
<dbReference type="GO" id="GO:0051536">
    <property type="term" value="F:iron-sulfur cluster binding"/>
    <property type="evidence" value="ECO:0007669"/>
    <property type="project" value="UniProtKB-KW"/>
</dbReference>
<evidence type="ECO:0000313" key="6">
    <source>
        <dbReference type="Proteomes" id="UP000198847"/>
    </source>
</evidence>
<keyword evidence="2" id="KW-0408">Iron</keyword>
<proteinExistence type="predicted"/>
<dbReference type="GO" id="GO:0046872">
    <property type="term" value="F:metal ion binding"/>
    <property type="evidence" value="ECO:0007669"/>
    <property type="project" value="UniProtKB-KW"/>
</dbReference>
<dbReference type="PROSITE" id="PS51379">
    <property type="entry name" value="4FE4S_FER_2"/>
    <property type="match status" value="2"/>
</dbReference>
<dbReference type="Proteomes" id="UP000198847">
    <property type="component" value="Unassembled WGS sequence"/>
</dbReference>
<keyword evidence="1" id="KW-0479">Metal-binding</keyword>
<protein>
    <submittedName>
        <fullName evidence="5">Anaerobic sulfite reductase subunit A</fullName>
    </submittedName>
</protein>
<dbReference type="Pfam" id="PF17179">
    <property type="entry name" value="Fer4_22"/>
    <property type="match status" value="1"/>
</dbReference>
<dbReference type="InterPro" id="IPR017900">
    <property type="entry name" value="4Fe4S_Fe_S_CS"/>
</dbReference>
<dbReference type="STRING" id="112903.SAMN04490178_1318"/>
<accession>A0A1H8XV09</accession>
<keyword evidence="6" id="KW-1185">Reference proteome</keyword>
<reference evidence="5 6" key="1">
    <citation type="submission" date="2016-10" db="EMBL/GenBank/DDBJ databases">
        <authorList>
            <person name="de Groot N.N."/>
        </authorList>
    </citation>
    <scope>NUCLEOTIDE SEQUENCE [LARGE SCALE GENOMIC DNA]</scope>
    <source>
        <strain evidence="5 6">DSM 13305</strain>
    </source>
</reference>
<evidence type="ECO:0000256" key="3">
    <source>
        <dbReference type="ARBA" id="ARBA00023014"/>
    </source>
</evidence>
<dbReference type="EMBL" id="FODY01000031">
    <property type="protein sequence ID" value="SEP43880.1"/>
    <property type="molecule type" value="Genomic_DNA"/>
</dbReference>
<dbReference type="OrthoDB" id="9795302at2"/>
<dbReference type="InterPro" id="IPR017896">
    <property type="entry name" value="4Fe4S_Fe-S-bd"/>
</dbReference>
<feature type="domain" description="4Fe-4S ferredoxin-type" evidence="4">
    <location>
        <begin position="210"/>
        <end position="242"/>
    </location>
</feature>
<dbReference type="NCBIfam" id="TIGR02910">
    <property type="entry name" value="sulfite_red_A"/>
    <property type="match status" value="1"/>
</dbReference>
<dbReference type="AlphaFoldDB" id="A0A1H8XV09"/>